<sequence>MLNSHRHSGDDAERAGAVPDQVNPAVVPLPQGEPHPAAHTEDQHTCGHEPPFRQLPAPMVVERRTTFRALARRAKVDLRLVAGSVFTAATCTQLAAHGWPDDGLGTTMAGSAALFAARTAWPILRAVWRYCGPEEISFRIRFRGPRS</sequence>
<dbReference type="RefSeq" id="WP_043673728.1">
    <property type="nucleotide sequence ID" value="NZ_BDCI01000004.1"/>
</dbReference>
<dbReference type="Proteomes" id="UP000031364">
    <property type="component" value="Unassembled WGS sequence"/>
</dbReference>
<evidence type="ECO:0000313" key="3">
    <source>
        <dbReference type="Proteomes" id="UP000031364"/>
    </source>
</evidence>
<dbReference type="EMBL" id="JNFP01000026">
    <property type="protein sequence ID" value="KIA63075.1"/>
    <property type="molecule type" value="Genomic_DNA"/>
</dbReference>
<keyword evidence="3" id="KW-1185">Reference proteome</keyword>
<evidence type="ECO:0000313" key="2">
    <source>
        <dbReference type="EMBL" id="KIA63075.1"/>
    </source>
</evidence>
<protein>
    <submittedName>
        <fullName evidence="2">Uncharacterized protein</fullName>
    </submittedName>
</protein>
<reference evidence="2 3" key="1">
    <citation type="journal article" date="2014" name="Int. J. Syst. Evol. Microbiol.">
        <title>Nocardia vulneris sp. nov., isolated from wounds of human patients in North America.</title>
        <authorList>
            <person name="Lasker B.A."/>
            <person name="Bell M."/>
            <person name="Klenk H.P."/>
            <person name="Sproer C."/>
            <person name="Schumann C."/>
            <person name="Schumann P."/>
            <person name="Brown J.M."/>
        </authorList>
    </citation>
    <scope>NUCLEOTIDE SEQUENCE [LARGE SCALE GENOMIC DNA]</scope>
    <source>
        <strain evidence="2 3">W9851</strain>
    </source>
</reference>
<proteinExistence type="predicted"/>
<name>A0ABR4ZCM1_9NOCA</name>
<accession>A0ABR4ZCM1</accession>
<feature type="region of interest" description="Disordered" evidence="1">
    <location>
        <begin position="1"/>
        <end position="53"/>
    </location>
</feature>
<gene>
    <name evidence="2" type="ORF">FG87_22255</name>
</gene>
<feature type="compositionally biased region" description="Basic and acidic residues" evidence="1">
    <location>
        <begin position="36"/>
        <end position="51"/>
    </location>
</feature>
<evidence type="ECO:0000256" key="1">
    <source>
        <dbReference type="SAM" id="MobiDB-lite"/>
    </source>
</evidence>
<organism evidence="2 3">
    <name type="scientific">Nocardia vulneris</name>
    <dbReference type="NCBI Taxonomy" id="1141657"/>
    <lineage>
        <taxon>Bacteria</taxon>
        <taxon>Bacillati</taxon>
        <taxon>Actinomycetota</taxon>
        <taxon>Actinomycetes</taxon>
        <taxon>Mycobacteriales</taxon>
        <taxon>Nocardiaceae</taxon>
        <taxon>Nocardia</taxon>
    </lineage>
</organism>
<comment type="caution">
    <text evidence="2">The sequence shown here is derived from an EMBL/GenBank/DDBJ whole genome shotgun (WGS) entry which is preliminary data.</text>
</comment>